<dbReference type="STRING" id="1123349.SAMN02744037_00627"/>
<accession>A0A1M6LDL2</accession>
<sequence length="219" mass="25636">MSRFLGAIHHWLFNKIRLYEELEFKIIENIERDMNTDISNMVSEIRDKIGNPIENKPLEELIDTNNIHGWLQSKITIAETRQAALITEIISKFKEEGLNVVRESYKNQAIECGKDAKSNYDVSTASSLYKTLNNYILDGMPCDNVNNITIDEENMLQWKVLKCLHKGYWNNVNGDINVLYELRTIWITNFIENANEEYKYSFKIEDINGQEVLVHEIKK</sequence>
<dbReference type="RefSeq" id="WP_072887190.1">
    <property type="nucleotide sequence ID" value="NZ_FRAE01000010.1"/>
</dbReference>
<dbReference type="Proteomes" id="UP000242497">
    <property type="component" value="Unassembled WGS sequence"/>
</dbReference>
<organism evidence="1 2">
    <name type="scientific">Tepidibacter formicigenes DSM 15518</name>
    <dbReference type="NCBI Taxonomy" id="1123349"/>
    <lineage>
        <taxon>Bacteria</taxon>
        <taxon>Bacillati</taxon>
        <taxon>Bacillota</taxon>
        <taxon>Clostridia</taxon>
        <taxon>Peptostreptococcales</taxon>
        <taxon>Peptostreptococcaceae</taxon>
        <taxon>Tepidibacter</taxon>
    </lineage>
</organism>
<dbReference type="EMBL" id="FRAE01000010">
    <property type="protein sequence ID" value="SHJ69242.1"/>
    <property type="molecule type" value="Genomic_DNA"/>
</dbReference>
<evidence type="ECO:0000313" key="2">
    <source>
        <dbReference type="Proteomes" id="UP000242497"/>
    </source>
</evidence>
<gene>
    <name evidence="1" type="ORF">SAMN02744037_00627</name>
</gene>
<name>A0A1M6LDL2_9FIRM</name>
<dbReference type="OrthoDB" id="9777242at2"/>
<dbReference type="AlphaFoldDB" id="A0A1M6LDL2"/>
<keyword evidence="2" id="KW-1185">Reference proteome</keyword>
<reference evidence="2" key="1">
    <citation type="submission" date="2016-11" db="EMBL/GenBank/DDBJ databases">
        <authorList>
            <person name="Varghese N."/>
            <person name="Submissions S."/>
        </authorList>
    </citation>
    <scope>NUCLEOTIDE SEQUENCE [LARGE SCALE GENOMIC DNA]</scope>
    <source>
        <strain evidence="2">DSM 15518</strain>
    </source>
</reference>
<evidence type="ECO:0000313" key="1">
    <source>
        <dbReference type="EMBL" id="SHJ69242.1"/>
    </source>
</evidence>
<proteinExistence type="predicted"/>
<protein>
    <submittedName>
        <fullName evidence="1">Uncharacterized protein</fullName>
    </submittedName>
</protein>